<comment type="caution">
    <text evidence="8">The sequence shown here is derived from an EMBL/GenBank/DDBJ whole genome shotgun (WGS) entry which is preliminary data.</text>
</comment>
<dbReference type="GO" id="GO:0046914">
    <property type="term" value="F:transition metal ion binding"/>
    <property type="evidence" value="ECO:0007669"/>
    <property type="project" value="TreeGrafter"/>
</dbReference>
<evidence type="ECO:0000259" key="4">
    <source>
        <dbReference type="Pfam" id="PF11827"/>
    </source>
</evidence>
<dbReference type="GO" id="GO:0015679">
    <property type="term" value="P:plasma membrane copper ion transport"/>
    <property type="evidence" value="ECO:0007669"/>
    <property type="project" value="TreeGrafter"/>
</dbReference>
<dbReference type="GO" id="GO:0030288">
    <property type="term" value="C:outer membrane-bounded periplasmic space"/>
    <property type="evidence" value="ECO:0007669"/>
    <property type="project" value="TreeGrafter"/>
</dbReference>
<evidence type="ECO:0000313" key="8">
    <source>
        <dbReference type="EMBL" id="EPR32428.1"/>
    </source>
</evidence>
<dbReference type="InterPro" id="IPR021782">
    <property type="entry name" value="DUF3347"/>
</dbReference>
<name>S7UJE5_9BACT</name>
<dbReference type="FunFam" id="2.40.30.170:FF:000010">
    <property type="entry name" value="Efflux RND transporter periplasmic adaptor subunit"/>
    <property type="match status" value="1"/>
</dbReference>
<evidence type="ECO:0000256" key="1">
    <source>
        <dbReference type="ARBA" id="ARBA00009477"/>
    </source>
</evidence>
<dbReference type="GO" id="GO:0022857">
    <property type="term" value="F:transmembrane transporter activity"/>
    <property type="evidence" value="ECO:0007669"/>
    <property type="project" value="InterPro"/>
</dbReference>
<proteinExistence type="inferred from homology"/>
<dbReference type="Gene3D" id="2.40.420.20">
    <property type="match status" value="1"/>
</dbReference>
<dbReference type="InterPro" id="IPR051909">
    <property type="entry name" value="MFP_Cation_Efflux"/>
</dbReference>
<keyword evidence="3" id="KW-0812">Transmembrane</keyword>
<keyword evidence="3" id="KW-0472">Membrane</keyword>
<feature type="domain" description="Heavy metal binding" evidence="5">
    <location>
        <begin position="62"/>
        <end position="88"/>
    </location>
</feature>
<keyword evidence="9" id="KW-1185">Reference proteome</keyword>
<dbReference type="STRING" id="1121439.dsat_0780"/>
<dbReference type="EMBL" id="ATHI01000027">
    <property type="protein sequence ID" value="EPR32428.1"/>
    <property type="molecule type" value="Genomic_DNA"/>
</dbReference>
<evidence type="ECO:0000256" key="2">
    <source>
        <dbReference type="ARBA" id="ARBA00022448"/>
    </source>
</evidence>
<dbReference type="GO" id="GO:0016020">
    <property type="term" value="C:membrane"/>
    <property type="evidence" value="ECO:0007669"/>
    <property type="project" value="InterPro"/>
</dbReference>
<keyword evidence="3" id="KW-1133">Transmembrane helix</keyword>
<dbReference type="RefSeq" id="WP_020887477.1">
    <property type="nucleotide sequence ID" value="NZ_ATHI01000027.1"/>
</dbReference>
<dbReference type="Pfam" id="PF11827">
    <property type="entry name" value="DUF3347"/>
    <property type="match status" value="1"/>
</dbReference>
<gene>
    <name evidence="8" type="ORF">dsat_0780</name>
</gene>
<dbReference type="eggNOG" id="COG0845">
    <property type="taxonomic scope" value="Bacteria"/>
</dbReference>
<organism evidence="8 9">
    <name type="scientific">Alkalidesulfovibrio alkalitolerans DSM 16529</name>
    <dbReference type="NCBI Taxonomy" id="1121439"/>
    <lineage>
        <taxon>Bacteria</taxon>
        <taxon>Pseudomonadati</taxon>
        <taxon>Thermodesulfobacteriota</taxon>
        <taxon>Desulfovibrionia</taxon>
        <taxon>Desulfovibrionales</taxon>
        <taxon>Desulfovibrionaceae</taxon>
        <taxon>Alkalidesulfovibrio</taxon>
    </lineage>
</organism>
<accession>S7UJE5</accession>
<dbReference type="PANTHER" id="PTHR30097:SF15">
    <property type="entry name" value="CATION EFFLUX SYSTEM PROTEIN CUSB"/>
    <property type="match status" value="1"/>
</dbReference>
<dbReference type="InterPro" id="IPR006143">
    <property type="entry name" value="RND_pump_MFP"/>
</dbReference>
<dbReference type="PATRIC" id="fig|1121439.3.peg.2142"/>
<dbReference type="PANTHER" id="PTHR30097">
    <property type="entry name" value="CATION EFFLUX SYSTEM PROTEIN CUSB"/>
    <property type="match status" value="1"/>
</dbReference>
<protein>
    <submittedName>
        <fullName evidence="8">Efflux transporter, RND family, MFP subunit</fullName>
    </submittedName>
</protein>
<dbReference type="InterPro" id="IPR058790">
    <property type="entry name" value="BSH_CusB"/>
</dbReference>
<dbReference type="InterPro" id="IPR058792">
    <property type="entry name" value="Beta-barrel_RND_2"/>
</dbReference>
<dbReference type="Pfam" id="PF19335">
    <property type="entry name" value="HMBD"/>
    <property type="match status" value="1"/>
</dbReference>
<evidence type="ECO:0000259" key="6">
    <source>
        <dbReference type="Pfam" id="PF25919"/>
    </source>
</evidence>
<reference evidence="8 9" key="1">
    <citation type="journal article" date="2013" name="Genome Announc.">
        <title>Draft genome sequences for three mercury-methylating, sulfate-reducing bacteria.</title>
        <authorList>
            <person name="Brown S.D."/>
            <person name="Hurt R.A.Jr."/>
            <person name="Gilmour C.C."/>
            <person name="Elias D.A."/>
        </authorList>
    </citation>
    <scope>NUCLEOTIDE SEQUENCE [LARGE SCALE GENOMIC DNA]</scope>
    <source>
        <strain evidence="8 9">DSM 16529</strain>
    </source>
</reference>
<feature type="domain" description="CusB-like barrel-sandwich hybrid" evidence="6">
    <location>
        <begin position="144"/>
        <end position="272"/>
    </location>
</feature>
<dbReference type="Pfam" id="PF25954">
    <property type="entry name" value="Beta-barrel_RND_2"/>
    <property type="match status" value="1"/>
</dbReference>
<sequence length="747" mass="81157">MSEKTTPDGRKRRLGWWIAAIIGVFVLGFLLGGKDHDHPAPGERIAADGHEDHDHGGDATLWTCSMHPQVLLPEPGQCPICFMDLIPVARDDGQETVSLRQITLSPRAQKLAQVRTAKVERRDPSFERLMVGQVAYDETRLGTITAWMPGRIERLRVDFTGAFVRRGQPMADIYSPDLFAAQAELIQAVKSLPELSGSTLAVVRESARRTEEAAREKLRLLGLTPAQIEEIVARGRPSDRVTLHAPLSGVVIRREVNEGMYVQTGSPLFSIADISRVWVMLEAYESDLPFVRVGQTVSFTTDAFPGRIFNGAVTYIDPFLNEASRTARVRLEAANADHALKPGMYVRAVKRDAPDTRRAGEEPPLVIPASAPLITGKRAIVYVAVPGHEGMYEGREIMLGPRAGDWYIVRAGLSEGEEVVARGAFRIDSAVQIQARPSMMSPEPGGGPVGHDHGPAEHDHAAMEETMPDESGFTVPRDLARAVTGLDDSMPDLARAVESGDLPGLRAAAKNFYDRACAIDPQELTGDAALMWRELSMLLRNDSLILSEVKSPGEARFHFAELTRTMRRLTASFGRPRGDAPTAVAEEDAAEDFRADTPPAFAAQLGAVVSAYLPLTEALATDDLAAAQNAAAEIQAKLEATDMGLLPHDPHMFWMRRLMPMNEALRTLRAATDLAGARAALGPLSDELIAAVAGLGISGTGPVHEAFCPMVAGGQGGFWLQRGRDIRNPYFGPMMLACGEIRRTFGE</sequence>
<feature type="domain" description="DUF3347" evidence="4">
    <location>
        <begin position="608"/>
        <end position="697"/>
    </location>
</feature>
<feature type="transmembrane region" description="Helical" evidence="3">
    <location>
        <begin position="14"/>
        <end position="33"/>
    </location>
</feature>
<dbReference type="InterPro" id="IPR045800">
    <property type="entry name" value="HMBD"/>
</dbReference>
<dbReference type="NCBIfam" id="TIGR01730">
    <property type="entry name" value="RND_mfp"/>
    <property type="match status" value="1"/>
</dbReference>
<dbReference type="SUPFAM" id="SSF111369">
    <property type="entry name" value="HlyD-like secretion proteins"/>
    <property type="match status" value="1"/>
</dbReference>
<feature type="domain" description="CusB-like beta-barrel" evidence="7">
    <location>
        <begin position="276"/>
        <end position="348"/>
    </location>
</feature>
<evidence type="ECO:0000259" key="5">
    <source>
        <dbReference type="Pfam" id="PF19335"/>
    </source>
</evidence>
<dbReference type="OrthoDB" id="9806939at2"/>
<dbReference type="AlphaFoldDB" id="S7UJE5"/>
<evidence type="ECO:0000259" key="7">
    <source>
        <dbReference type="Pfam" id="PF25954"/>
    </source>
</evidence>
<comment type="similarity">
    <text evidence="1">Belongs to the membrane fusion protein (MFP) (TC 8.A.1) family.</text>
</comment>
<evidence type="ECO:0000256" key="3">
    <source>
        <dbReference type="SAM" id="Phobius"/>
    </source>
</evidence>
<keyword evidence="2" id="KW-0813">Transport</keyword>
<dbReference type="GO" id="GO:0060003">
    <property type="term" value="P:copper ion export"/>
    <property type="evidence" value="ECO:0007669"/>
    <property type="project" value="TreeGrafter"/>
</dbReference>
<dbReference type="Gene3D" id="2.40.30.170">
    <property type="match status" value="1"/>
</dbReference>
<evidence type="ECO:0000313" key="9">
    <source>
        <dbReference type="Proteomes" id="UP000014975"/>
    </source>
</evidence>
<dbReference type="Pfam" id="PF25919">
    <property type="entry name" value="BSH_CusB"/>
    <property type="match status" value="1"/>
</dbReference>
<dbReference type="Proteomes" id="UP000014975">
    <property type="component" value="Unassembled WGS sequence"/>
</dbReference>